<proteinExistence type="predicted"/>
<accession>A0ABU6R9K7</accession>
<evidence type="ECO:0000313" key="2">
    <source>
        <dbReference type="Proteomes" id="UP001341840"/>
    </source>
</evidence>
<comment type="caution">
    <text evidence="1">The sequence shown here is derived from an EMBL/GenBank/DDBJ whole genome shotgun (WGS) entry which is preliminary data.</text>
</comment>
<keyword evidence="2" id="KW-1185">Reference proteome</keyword>
<reference evidence="1 2" key="1">
    <citation type="journal article" date="2023" name="Plants (Basel)">
        <title>Bridging the Gap: Combining Genomics and Transcriptomics Approaches to Understand Stylosanthes scabra, an Orphan Legume from the Brazilian Caatinga.</title>
        <authorList>
            <person name="Ferreira-Neto J.R.C."/>
            <person name="da Silva M.D."/>
            <person name="Binneck E."/>
            <person name="de Melo N.F."/>
            <person name="da Silva R.H."/>
            <person name="de Melo A.L.T.M."/>
            <person name="Pandolfi V."/>
            <person name="Bustamante F.O."/>
            <person name="Brasileiro-Vidal A.C."/>
            <person name="Benko-Iseppon A.M."/>
        </authorList>
    </citation>
    <scope>NUCLEOTIDE SEQUENCE [LARGE SCALE GENOMIC DNA]</scope>
    <source>
        <tissue evidence="1">Leaves</tissue>
    </source>
</reference>
<dbReference type="EMBL" id="JASCZI010030287">
    <property type="protein sequence ID" value="MED6120653.1"/>
    <property type="molecule type" value="Genomic_DNA"/>
</dbReference>
<evidence type="ECO:0000313" key="1">
    <source>
        <dbReference type="EMBL" id="MED6120653.1"/>
    </source>
</evidence>
<sequence length="221" mass="25144">MSSNSRDDVLPEEAAAFERVRGLIAAARARRPNWISLDQRRRWIQSPDHDMRLMNLARNHSTAVELIQPRDWSRVVLWESNQITHRNLCDTLQLPTPGYEEQIARHHEAGLVSRFIAAIPPGLGPIPSIHAAGKYSADEVLAREDAASALFTRLLGDTGTVIGNYNNEILKHYRRRNSDFSEENKRLQHENCRIHCANMEPRSGDDGEYYNRCETSGSDTD</sequence>
<gene>
    <name evidence="1" type="ORF">PIB30_022938</name>
</gene>
<organism evidence="1 2">
    <name type="scientific">Stylosanthes scabra</name>
    <dbReference type="NCBI Taxonomy" id="79078"/>
    <lineage>
        <taxon>Eukaryota</taxon>
        <taxon>Viridiplantae</taxon>
        <taxon>Streptophyta</taxon>
        <taxon>Embryophyta</taxon>
        <taxon>Tracheophyta</taxon>
        <taxon>Spermatophyta</taxon>
        <taxon>Magnoliopsida</taxon>
        <taxon>eudicotyledons</taxon>
        <taxon>Gunneridae</taxon>
        <taxon>Pentapetalae</taxon>
        <taxon>rosids</taxon>
        <taxon>fabids</taxon>
        <taxon>Fabales</taxon>
        <taxon>Fabaceae</taxon>
        <taxon>Papilionoideae</taxon>
        <taxon>50 kb inversion clade</taxon>
        <taxon>dalbergioids sensu lato</taxon>
        <taxon>Dalbergieae</taxon>
        <taxon>Pterocarpus clade</taxon>
        <taxon>Stylosanthes</taxon>
    </lineage>
</organism>
<dbReference type="Proteomes" id="UP001341840">
    <property type="component" value="Unassembled WGS sequence"/>
</dbReference>
<protein>
    <submittedName>
        <fullName evidence="1">Uncharacterized protein</fullName>
    </submittedName>
</protein>
<name>A0ABU6R9K7_9FABA</name>